<proteinExistence type="predicted"/>
<dbReference type="RefSeq" id="WP_024162171.1">
    <property type="nucleotide sequence ID" value="NZ_KK020676.1"/>
</dbReference>
<gene>
    <name evidence="2" type="ORF">B597_012650</name>
</gene>
<organism evidence="2 3">
    <name type="scientific">Stutzerimonas stutzeri KOS6</name>
    <dbReference type="NCBI Taxonomy" id="1218352"/>
    <lineage>
        <taxon>Bacteria</taxon>
        <taxon>Pseudomonadati</taxon>
        <taxon>Pseudomonadota</taxon>
        <taxon>Gammaproteobacteria</taxon>
        <taxon>Pseudomonadales</taxon>
        <taxon>Pseudomonadaceae</taxon>
        <taxon>Stutzerimonas</taxon>
    </lineage>
</organism>
<sequence length="40" mass="4380">MALSWSVYLFVAGVYLGCLGIGIAWGMFRLGWKEVLDASV</sequence>
<dbReference type="Proteomes" id="UP000026923">
    <property type="component" value="Unassembled WGS sequence"/>
</dbReference>
<dbReference type="AlphaFoldDB" id="A0A061JM85"/>
<reference evidence="2 3" key="1">
    <citation type="journal article" date="2013" name="Genome Announc.">
        <title>Draft Genome of the Nitrogen-Fixing Bacterium Pseudomonas stutzeri Strain KOS6 Isolated from Industrial Hydrocarbon Sludge.</title>
        <authorList>
            <person name="Grigoryeva T.V."/>
            <person name="Laikov A.V."/>
            <person name="Naumova R.P."/>
            <person name="Manolov A.I."/>
            <person name="Larin A.K."/>
            <person name="Karpova I.Y."/>
            <person name="Semashko T.A."/>
            <person name="Alexeev D.G."/>
            <person name="Kostryukova E.S."/>
            <person name="Muller R."/>
            <person name="Govorun V.M."/>
        </authorList>
    </citation>
    <scope>NUCLEOTIDE SEQUENCE [LARGE SCALE GENOMIC DNA]</scope>
    <source>
        <strain evidence="2 3">KOS6</strain>
    </source>
</reference>
<protein>
    <submittedName>
        <fullName evidence="2">Uncharacterized protein</fullName>
    </submittedName>
</protein>
<dbReference type="EMBL" id="AMCZ02000015">
    <property type="protein sequence ID" value="EWC40842.1"/>
    <property type="molecule type" value="Genomic_DNA"/>
</dbReference>
<dbReference type="HOGENOM" id="CLU_3295261_0_0_6"/>
<keyword evidence="1" id="KW-1133">Transmembrane helix</keyword>
<evidence type="ECO:0000313" key="2">
    <source>
        <dbReference type="EMBL" id="EWC40842.1"/>
    </source>
</evidence>
<keyword evidence="1" id="KW-0812">Transmembrane</keyword>
<comment type="caution">
    <text evidence="2">The sequence shown here is derived from an EMBL/GenBank/DDBJ whole genome shotgun (WGS) entry which is preliminary data.</text>
</comment>
<keyword evidence="1" id="KW-0472">Membrane</keyword>
<evidence type="ECO:0000313" key="3">
    <source>
        <dbReference type="Proteomes" id="UP000026923"/>
    </source>
</evidence>
<evidence type="ECO:0000256" key="1">
    <source>
        <dbReference type="SAM" id="Phobius"/>
    </source>
</evidence>
<name>A0A061JM85_STUST</name>
<accession>A0A061JM85</accession>
<feature type="transmembrane region" description="Helical" evidence="1">
    <location>
        <begin position="6"/>
        <end position="28"/>
    </location>
</feature>